<keyword evidence="3" id="KW-0808">Transferase</keyword>
<evidence type="ECO:0000259" key="2">
    <source>
        <dbReference type="Pfam" id="PF00535"/>
    </source>
</evidence>
<feature type="domain" description="Glycosyltransferase 2-like" evidence="2">
    <location>
        <begin position="6"/>
        <end position="134"/>
    </location>
</feature>
<dbReference type="Proteomes" id="UP001431693">
    <property type="component" value="Unassembled WGS sequence"/>
</dbReference>
<dbReference type="Gene3D" id="3.90.550.10">
    <property type="entry name" value="Spore Coat Polysaccharide Biosynthesis Protein SpsA, Chain A"/>
    <property type="match status" value="1"/>
</dbReference>
<keyword evidence="1" id="KW-0175">Coiled coil</keyword>
<dbReference type="InterPro" id="IPR001173">
    <property type="entry name" value="Glyco_trans_2-like"/>
</dbReference>
<evidence type="ECO:0000256" key="1">
    <source>
        <dbReference type="SAM" id="Coils"/>
    </source>
</evidence>
<dbReference type="RefSeq" id="WP_283713224.1">
    <property type="nucleotide sequence ID" value="NZ_JASJEW010000003.1"/>
</dbReference>
<keyword evidence="4" id="KW-1185">Reference proteome</keyword>
<keyword evidence="3" id="KW-0328">Glycosyltransferase</keyword>
<dbReference type="PANTHER" id="PTHR43685">
    <property type="entry name" value="GLYCOSYLTRANSFERASE"/>
    <property type="match status" value="1"/>
</dbReference>
<accession>A0ABT6ZLZ2</accession>
<dbReference type="SUPFAM" id="SSF53448">
    <property type="entry name" value="Nucleotide-diphospho-sugar transferases"/>
    <property type="match status" value="1"/>
</dbReference>
<dbReference type="InterPro" id="IPR050834">
    <property type="entry name" value="Glycosyltransf_2"/>
</dbReference>
<feature type="coiled-coil region" evidence="1">
    <location>
        <begin position="520"/>
        <end position="568"/>
    </location>
</feature>
<dbReference type="CDD" id="cd00761">
    <property type="entry name" value="Glyco_tranf_GTA_type"/>
    <property type="match status" value="1"/>
</dbReference>
<dbReference type="EMBL" id="JASJEX010000004">
    <property type="protein sequence ID" value="MDJ1130069.1"/>
    <property type="molecule type" value="Genomic_DNA"/>
</dbReference>
<dbReference type="PANTHER" id="PTHR43685:SF2">
    <property type="entry name" value="GLYCOSYLTRANSFERASE 2-LIKE DOMAIN-CONTAINING PROTEIN"/>
    <property type="match status" value="1"/>
</dbReference>
<gene>
    <name evidence="3" type="ORF">QJ043_08275</name>
</gene>
<name>A0ABT6ZLZ2_9ACTN</name>
<reference evidence="3" key="1">
    <citation type="submission" date="2023-05" db="EMBL/GenBank/DDBJ databases">
        <title>[olsenella] sp. nov., isolated from a pig farm feces dump.</title>
        <authorList>
            <person name="Chang Y.-H."/>
        </authorList>
    </citation>
    <scope>NUCLEOTIDE SEQUENCE</scope>
    <source>
        <strain evidence="3">YH-ols2217</strain>
    </source>
</reference>
<dbReference type="EC" id="2.4.-.-" evidence="3"/>
<dbReference type="InterPro" id="IPR029044">
    <property type="entry name" value="Nucleotide-diphossugar_trans"/>
</dbReference>
<protein>
    <submittedName>
        <fullName evidence="3">Glycosyltransferase family A protein</fullName>
        <ecNumber evidence="3">2.4.-.-</ecNumber>
    </submittedName>
</protein>
<evidence type="ECO:0000313" key="4">
    <source>
        <dbReference type="Proteomes" id="UP001431693"/>
    </source>
</evidence>
<sequence length="591" mass="63626">MDFDVSVVIRAQDSEDLLVEAARSALSQEGVAVEVALVDDCSQDGTARVAAELSLEDPERVRVVSHLEPQGRLESYRSGLRASHGPRVLLMDAEDRIAPGALARMVAAADEAQANALVASVAYVSDSPEPSSNDETGHQARVVSPLLQTIEGEDVAHALFRDRTVPATLKGRLFDTELARRALAEVERNRLADHDDAAGSFILATMTERMAVRPDIRSLDIAEARHEGPMPLEDFEAICANRATAEVVVDHLNRTEQWERFFADWEGLALMLCEEAVSRFPDGLAPEDLPRAADAMVEAWGAPYLAAAAADLGDRDLAQLAIGLGAAPGLAPKGSRPERLGILVRQGNDLADVLKVYDAVAGRRTSCVFITEQDVPLPETLTRIATLPAHQAVLARGRSLAHELEKAGVDGLILWEGPREGAYDELVARALRMPVALLAAGEHTSPAEYCDVAAQVALATNVIPANGVEGELWNLLGARSGSLRGLVSQMALGTTTRADTDSRTLASRLVATVREQDSRAQALQTSATEALDANERLEAENRSLRDRVADLERRLDNACAERDEFHAALDAEQNAGVLKRVFKRGKAEKTG</sequence>
<dbReference type="Pfam" id="PF00535">
    <property type="entry name" value="Glycos_transf_2"/>
    <property type="match status" value="1"/>
</dbReference>
<organism evidence="3 4">
    <name type="scientific">Kribbibacterium absianum</name>
    <dbReference type="NCBI Taxonomy" id="3044210"/>
    <lineage>
        <taxon>Bacteria</taxon>
        <taxon>Bacillati</taxon>
        <taxon>Actinomycetota</taxon>
        <taxon>Coriobacteriia</taxon>
        <taxon>Coriobacteriales</taxon>
        <taxon>Kribbibacteriaceae</taxon>
        <taxon>Kribbibacterium</taxon>
    </lineage>
</organism>
<evidence type="ECO:0000313" key="3">
    <source>
        <dbReference type="EMBL" id="MDJ1130069.1"/>
    </source>
</evidence>
<proteinExistence type="predicted"/>
<comment type="caution">
    <text evidence="3">The sequence shown here is derived from an EMBL/GenBank/DDBJ whole genome shotgun (WGS) entry which is preliminary data.</text>
</comment>
<dbReference type="GO" id="GO:0016757">
    <property type="term" value="F:glycosyltransferase activity"/>
    <property type="evidence" value="ECO:0007669"/>
    <property type="project" value="UniProtKB-KW"/>
</dbReference>